<evidence type="ECO:0000313" key="5">
    <source>
        <dbReference type="Proteomes" id="UP000234239"/>
    </source>
</evidence>
<feature type="domain" description="DUF1659" evidence="1">
    <location>
        <begin position="3"/>
        <end position="62"/>
    </location>
</feature>
<evidence type="ECO:0000259" key="1">
    <source>
        <dbReference type="Pfam" id="PF07872"/>
    </source>
</evidence>
<dbReference type="KEGG" id="asan:AWM72_01995"/>
<accession>A0A0X8FBR7</accession>
<dbReference type="EMBL" id="CP014160">
    <property type="protein sequence ID" value="AMB93607.1"/>
    <property type="molecule type" value="Genomic_DNA"/>
</dbReference>
<sequence length="65" mass="7226">MKSFESARLQLIGFDTEEGKDKKIHINNLKEAVTSEEANAVKEAYNSLSTYDIFGVAEIVTNVFA</sequence>
<name>A0A0X8FBR7_9LACT</name>
<dbReference type="AlphaFoldDB" id="A0A0X8FBR7"/>
<dbReference type="RefSeq" id="WP_067972392.1">
    <property type="nucleotide sequence ID" value="NZ_CAJHKM010000006.1"/>
</dbReference>
<protein>
    <recommendedName>
        <fullName evidence="1">DUF1659 domain-containing protein</fullName>
    </recommendedName>
</protein>
<dbReference type="Proteomes" id="UP000069912">
    <property type="component" value="Chromosome"/>
</dbReference>
<evidence type="ECO:0000313" key="3">
    <source>
        <dbReference type="EMBL" id="PKZ21665.1"/>
    </source>
</evidence>
<dbReference type="GeneID" id="92902841"/>
<keyword evidence="4" id="KW-1185">Reference proteome</keyword>
<dbReference type="EMBL" id="PKGY01000003">
    <property type="protein sequence ID" value="PKZ21665.1"/>
    <property type="molecule type" value="Genomic_DNA"/>
</dbReference>
<proteinExistence type="predicted"/>
<gene>
    <name evidence="2" type="ORF">AWM72_01995</name>
    <name evidence="3" type="ORF">CYJ28_07105</name>
</gene>
<reference evidence="2 4" key="1">
    <citation type="journal article" date="2016" name="Genome Announc.">
        <title>Complete Genome Sequences of Aerococcus christensenii CCUG 28831T, Aerococcus sanguinicola CCUG 43001T, Aerococcus urinae CCUG 36881T, Aerococcus urinaeequi CCUG 28094T, Aerococcus urinaehominis CCUG 42038 BT, and Aerococcus viridans CCUG 4311T.</title>
        <authorList>
            <person name="Carkaci D."/>
            <person name="Dargis R."/>
            <person name="Nielsen X.C."/>
            <person name="Skovgaard O."/>
            <person name="Fuursted K."/>
            <person name="Christensen J.J."/>
        </authorList>
    </citation>
    <scope>NUCLEOTIDE SEQUENCE [LARGE SCALE GENOMIC DNA]</scope>
    <source>
        <strain evidence="2 4">CCUG43001</strain>
    </source>
</reference>
<evidence type="ECO:0000313" key="2">
    <source>
        <dbReference type="EMBL" id="AMB93607.1"/>
    </source>
</evidence>
<reference evidence="3 5" key="3">
    <citation type="submission" date="2017-12" db="EMBL/GenBank/DDBJ databases">
        <title>Phylogenetic diversity of female urinary microbiome.</title>
        <authorList>
            <person name="Thomas-White K."/>
            <person name="Wolfe A.J."/>
        </authorList>
    </citation>
    <scope>NUCLEOTIDE SEQUENCE [LARGE SCALE GENOMIC DNA]</scope>
    <source>
        <strain evidence="3 5">UMB0139</strain>
    </source>
</reference>
<evidence type="ECO:0000313" key="4">
    <source>
        <dbReference type="Proteomes" id="UP000069912"/>
    </source>
</evidence>
<dbReference type="InterPro" id="IPR012454">
    <property type="entry name" value="DUF1659"/>
</dbReference>
<organism evidence="2 4">
    <name type="scientific">Aerococcus sanguinicola</name>
    <dbReference type="NCBI Taxonomy" id="119206"/>
    <lineage>
        <taxon>Bacteria</taxon>
        <taxon>Bacillati</taxon>
        <taxon>Bacillota</taxon>
        <taxon>Bacilli</taxon>
        <taxon>Lactobacillales</taxon>
        <taxon>Aerococcaceae</taxon>
        <taxon>Aerococcus</taxon>
    </lineage>
</organism>
<dbReference type="Pfam" id="PF07872">
    <property type="entry name" value="DUF1659"/>
    <property type="match status" value="1"/>
</dbReference>
<dbReference type="Proteomes" id="UP000234239">
    <property type="component" value="Unassembled WGS sequence"/>
</dbReference>
<reference evidence="4" key="2">
    <citation type="submission" date="2016-01" db="EMBL/GenBank/DDBJ databases">
        <title>Six Aerococcus type strain genome sequencing and assembly using PacBio and Illumina Hiseq.</title>
        <authorList>
            <person name="Carkaci D."/>
            <person name="Dargis R."/>
            <person name="Nielsen X.C."/>
            <person name="Skovgaard O."/>
            <person name="Fuursted K."/>
            <person name="Christensen J.J."/>
        </authorList>
    </citation>
    <scope>NUCLEOTIDE SEQUENCE [LARGE SCALE GENOMIC DNA]</scope>
    <source>
        <strain evidence="4">CCUG43001</strain>
    </source>
</reference>